<evidence type="ECO:0000256" key="1">
    <source>
        <dbReference type="SAM" id="MobiDB-lite"/>
    </source>
</evidence>
<name>A0AAU1HP74_9ACTN</name>
<feature type="region of interest" description="Disordered" evidence="1">
    <location>
        <begin position="1"/>
        <end position="80"/>
    </location>
</feature>
<evidence type="ECO:0000313" key="2">
    <source>
        <dbReference type="EMBL" id="WTP84387.1"/>
    </source>
</evidence>
<dbReference type="AlphaFoldDB" id="A0AAU1HP74"/>
<accession>A0AAU1HP74</accession>
<organism evidence="2">
    <name type="scientific">Streptomyces sp. NBC_00180</name>
    <dbReference type="NCBI Taxonomy" id="2903632"/>
    <lineage>
        <taxon>Bacteria</taxon>
        <taxon>Bacillati</taxon>
        <taxon>Actinomycetota</taxon>
        <taxon>Actinomycetes</taxon>
        <taxon>Kitasatosporales</taxon>
        <taxon>Streptomycetaceae</taxon>
        <taxon>Streptomyces</taxon>
    </lineage>
</organism>
<protein>
    <submittedName>
        <fullName evidence="2">Uncharacterized protein</fullName>
    </submittedName>
</protein>
<reference evidence="2" key="1">
    <citation type="submission" date="2022-10" db="EMBL/GenBank/DDBJ databases">
        <title>The complete genomes of actinobacterial strains from the NBC collection.</title>
        <authorList>
            <person name="Joergensen T.S."/>
            <person name="Alvarez Arevalo M."/>
            <person name="Sterndorff E.B."/>
            <person name="Faurdal D."/>
            <person name="Vuksanovic O."/>
            <person name="Mourched A.-S."/>
            <person name="Charusanti P."/>
            <person name="Shaw S."/>
            <person name="Blin K."/>
            <person name="Weber T."/>
        </authorList>
    </citation>
    <scope>NUCLEOTIDE SEQUENCE</scope>
    <source>
        <strain evidence="2">NBC 00180</strain>
    </source>
</reference>
<sequence length="80" mass="8425">MADDRREAPEQTGEPIPRDLPDQQAAPGEDPWDLQAGPAEDTTTEADDVPDTDEAGTGRQGGRQSGAVHPEHPAPEESPG</sequence>
<proteinExistence type="predicted"/>
<gene>
    <name evidence="2" type="ORF">OG477_02935</name>
</gene>
<dbReference type="EMBL" id="CP108140">
    <property type="protein sequence ID" value="WTP84387.1"/>
    <property type="molecule type" value="Genomic_DNA"/>
</dbReference>
<feature type="compositionally biased region" description="Acidic residues" evidence="1">
    <location>
        <begin position="42"/>
        <end position="54"/>
    </location>
</feature>
<feature type="compositionally biased region" description="Basic and acidic residues" evidence="1">
    <location>
        <begin position="69"/>
        <end position="80"/>
    </location>
</feature>